<evidence type="ECO:0000256" key="1">
    <source>
        <dbReference type="SAM" id="MobiDB-lite"/>
    </source>
</evidence>
<name>A0AA38PL78_9AGAR</name>
<dbReference type="Proteomes" id="UP001163846">
    <property type="component" value="Unassembled WGS sequence"/>
</dbReference>
<comment type="caution">
    <text evidence="2">The sequence shown here is derived from an EMBL/GenBank/DDBJ whole genome shotgun (WGS) entry which is preliminary data.</text>
</comment>
<feature type="region of interest" description="Disordered" evidence="1">
    <location>
        <begin position="181"/>
        <end position="236"/>
    </location>
</feature>
<dbReference type="EMBL" id="MU805949">
    <property type="protein sequence ID" value="KAJ3844675.1"/>
    <property type="molecule type" value="Genomic_DNA"/>
</dbReference>
<accession>A0AA38PL78</accession>
<protein>
    <submittedName>
        <fullName evidence="2">Uncharacterized protein</fullName>
    </submittedName>
</protein>
<dbReference type="AlphaFoldDB" id="A0AA38PL78"/>
<keyword evidence="3" id="KW-1185">Reference proteome</keyword>
<evidence type="ECO:0000313" key="3">
    <source>
        <dbReference type="Proteomes" id="UP001163846"/>
    </source>
</evidence>
<reference evidence="2" key="1">
    <citation type="submission" date="2022-08" db="EMBL/GenBank/DDBJ databases">
        <authorList>
            <consortium name="DOE Joint Genome Institute"/>
            <person name="Min B."/>
            <person name="Riley R."/>
            <person name="Sierra-Patev S."/>
            <person name="Naranjo-Ortiz M."/>
            <person name="Looney B."/>
            <person name="Konkel Z."/>
            <person name="Slot J.C."/>
            <person name="Sakamoto Y."/>
            <person name="Steenwyk J.L."/>
            <person name="Rokas A."/>
            <person name="Carro J."/>
            <person name="Camarero S."/>
            <person name="Ferreira P."/>
            <person name="Molpeceres G."/>
            <person name="Ruiz-Duenas F.J."/>
            <person name="Serrano A."/>
            <person name="Henrissat B."/>
            <person name="Drula E."/>
            <person name="Hughes K.W."/>
            <person name="Mata J.L."/>
            <person name="Ishikawa N.K."/>
            <person name="Vargas-Isla R."/>
            <person name="Ushijima S."/>
            <person name="Smith C.A."/>
            <person name="Ahrendt S."/>
            <person name="Andreopoulos W."/>
            <person name="He G."/>
            <person name="Labutti K."/>
            <person name="Lipzen A."/>
            <person name="Ng V."/>
            <person name="Sandor L."/>
            <person name="Barry K."/>
            <person name="Martinez A.T."/>
            <person name="Xiao Y."/>
            <person name="Gibbons J.G."/>
            <person name="Terashima K."/>
            <person name="Hibbett D.S."/>
            <person name="Grigoriev I.V."/>
        </authorList>
    </citation>
    <scope>NUCLEOTIDE SEQUENCE</scope>
    <source>
        <strain evidence="2">TFB9207</strain>
    </source>
</reference>
<proteinExistence type="predicted"/>
<organism evidence="2 3">
    <name type="scientific">Lentinula raphanica</name>
    <dbReference type="NCBI Taxonomy" id="153919"/>
    <lineage>
        <taxon>Eukaryota</taxon>
        <taxon>Fungi</taxon>
        <taxon>Dikarya</taxon>
        <taxon>Basidiomycota</taxon>
        <taxon>Agaricomycotina</taxon>
        <taxon>Agaricomycetes</taxon>
        <taxon>Agaricomycetidae</taxon>
        <taxon>Agaricales</taxon>
        <taxon>Marasmiineae</taxon>
        <taxon>Omphalotaceae</taxon>
        <taxon>Lentinula</taxon>
    </lineage>
</organism>
<evidence type="ECO:0000313" key="2">
    <source>
        <dbReference type="EMBL" id="KAJ3844675.1"/>
    </source>
</evidence>
<sequence length="329" mass="36388">MSSRFIIVGPPEVINPSREPGVYQEMPFQNRKTHSPFPYLLQCRDLITAKYVFVKLQPLFIKPNRSWDRGPQTAVNWFVDSKAFKDVAQTLEGNQTLFWAVKQGRRTGVYTSTLEALNSVDSSGTTSSGRVFKLAYAFYNFREATVCQMLHDHPQTAVHTYDPIRNPSGAATLRATLLHEGSVGEESPEPEQIPEIISDSDEEPPQSDGSSVSPPPSNSSPKRRPFPTTGPTPVSIQNTIHISSNVNADGNFDRHSRSVSPIKRKAAACGVGFGRQLLEADRMSSSIKVIEELLLSSSSVDDFADAVTEEFGTVSKLKAKLLWDLYKLV</sequence>
<gene>
    <name evidence="2" type="ORF">F5878DRAFT_655694</name>
</gene>